<dbReference type="WBParaSite" id="SBAD_0000715001-mRNA-1">
    <property type="protein sequence ID" value="SBAD_0000715001-mRNA-1"/>
    <property type="gene ID" value="SBAD_0000715001"/>
</dbReference>
<dbReference type="GO" id="GO:1990904">
    <property type="term" value="C:ribonucleoprotein complex"/>
    <property type="evidence" value="ECO:0007669"/>
    <property type="project" value="UniProtKB-KW"/>
</dbReference>
<dbReference type="Proteomes" id="UP000270296">
    <property type="component" value="Unassembled WGS sequence"/>
</dbReference>
<evidence type="ECO:0000259" key="6">
    <source>
        <dbReference type="Pfam" id="PF00467"/>
    </source>
</evidence>
<evidence type="ECO:0000313" key="9">
    <source>
        <dbReference type="WBParaSite" id="SBAD_0000715001-mRNA-1"/>
    </source>
</evidence>
<keyword evidence="2" id="KW-0689">Ribosomal protein</keyword>
<dbReference type="CDD" id="cd06090">
    <property type="entry name" value="KOW_RPL27"/>
    <property type="match status" value="1"/>
</dbReference>
<keyword evidence="8" id="KW-1185">Reference proteome</keyword>
<organism evidence="9">
    <name type="scientific">Soboliphyme baturini</name>
    <dbReference type="NCBI Taxonomy" id="241478"/>
    <lineage>
        <taxon>Eukaryota</taxon>
        <taxon>Metazoa</taxon>
        <taxon>Ecdysozoa</taxon>
        <taxon>Nematoda</taxon>
        <taxon>Enoplea</taxon>
        <taxon>Dorylaimia</taxon>
        <taxon>Dioctophymatida</taxon>
        <taxon>Dioctophymatoidea</taxon>
        <taxon>Soboliphymatidae</taxon>
        <taxon>Soboliphyme</taxon>
    </lineage>
</organism>
<accession>A0A183ITD8</accession>
<name>A0A183ITD8_9BILA</name>
<dbReference type="GO" id="GO:0006412">
    <property type="term" value="P:translation"/>
    <property type="evidence" value="ECO:0007669"/>
    <property type="project" value="InterPro"/>
</dbReference>
<evidence type="ECO:0000256" key="5">
    <source>
        <dbReference type="ARBA" id="ARBA00035329"/>
    </source>
</evidence>
<dbReference type="InterPro" id="IPR038655">
    <property type="entry name" value="Ribosomal_eL27_sf"/>
</dbReference>
<keyword evidence="3" id="KW-0687">Ribonucleoprotein</keyword>
<feature type="domain" description="KOW" evidence="6">
    <location>
        <begin position="11"/>
        <end position="36"/>
    </location>
</feature>
<dbReference type="EMBL" id="UZAM01010125">
    <property type="protein sequence ID" value="VDP11058.1"/>
    <property type="molecule type" value="Genomic_DNA"/>
</dbReference>
<evidence type="ECO:0000313" key="7">
    <source>
        <dbReference type="EMBL" id="VDP11058.1"/>
    </source>
</evidence>
<comment type="similarity">
    <text evidence="1">Belongs to the eukaryotic ribosomal protein eL27 family.</text>
</comment>
<proteinExistence type="inferred from homology"/>
<protein>
    <recommendedName>
        <fullName evidence="4">Large ribosomal subunit protein eL27</fullName>
    </recommendedName>
    <alternativeName>
        <fullName evidence="5">60S ribosomal protein L27</fullName>
    </alternativeName>
</protein>
<reference evidence="9" key="1">
    <citation type="submission" date="2016-06" db="UniProtKB">
        <authorList>
            <consortium name="WormBaseParasite"/>
        </authorList>
    </citation>
    <scope>IDENTIFICATION</scope>
</reference>
<sequence>MGKIMKPTKCVLVLSGRFAGRKGIVVKNYDEGTADRPYGHALVVGIDRYPRKVIRKMSKKKIEQRSKLRPFIRVYNYTHLLPTRYSVDVAFNKALVNRECLRDAGQKRKALREVKQALQERYLFYFQMIQ</sequence>
<dbReference type="GO" id="GO:0003735">
    <property type="term" value="F:structural constituent of ribosome"/>
    <property type="evidence" value="ECO:0007669"/>
    <property type="project" value="InterPro"/>
</dbReference>
<dbReference type="InterPro" id="IPR008991">
    <property type="entry name" value="Translation_prot_SH3-like_sf"/>
</dbReference>
<dbReference type="InterPro" id="IPR005824">
    <property type="entry name" value="KOW"/>
</dbReference>
<dbReference type="AlphaFoldDB" id="A0A183ITD8"/>
<dbReference type="Gene3D" id="2.30.30.770">
    <property type="match status" value="1"/>
</dbReference>
<dbReference type="SUPFAM" id="SSF50104">
    <property type="entry name" value="Translation proteins SH3-like domain"/>
    <property type="match status" value="1"/>
</dbReference>
<evidence type="ECO:0000256" key="1">
    <source>
        <dbReference type="ARBA" id="ARBA00009124"/>
    </source>
</evidence>
<dbReference type="Pfam" id="PF00467">
    <property type="entry name" value="KOW"/>
    <property type="match status" value="1"/>
</dbReference>
<dbReference type="GO" id="GO:0005840">
    <property type="term" value="C:ribosome"/>
    <property type="evidence" value="ECO:0007669"/>
    <property type="project" value="UniProtKB-KW"/>
</dbReference>
<dbReference type="Pfam" id="PF01777">
    <property type="entry name" value="Ribosomal_L27e"/>
    <property type="match status" value="1"/>
</dbReference>
<dbReference type="FunFam" id="2.30.30.770:FF:000001">
    <property type="entry name" value="60S ribosomal protein L27"/>
    <property type="match status" value="1"/>
</dbReference>
<gene>
    <name evidence="7" type="ORF">SBAD_LOCUS6885</name>
</gene>
<evidence type="ECO:0000256" key="2">
    <source>
        <dbReference type="ARBA" id="ARBA00022980"/>
    </source>
</evidence>
<dbReference type="InterPro" id="IPR041991">
    <property type="entry name" value="Ribosomal_eL27_KOW"/>
</dbReference>
<dbReference type="OrthoDB" id="2365484at2759"/>
<evidence type="ECO:0000256" key="4">
    <source>
        <dbReference type="ARBA" id="ARBA00035224"/>
    </source>
</evidence>
<evidence type="ECO:0000313" key="8">
    <source>
        <dbReference type="Proteomes" id="UP000270296"/>
    </source>
</evidence>
<evidence type="ECO:0000256" key="3">
    <source>
        <dbReference type="ARBA" id="ARBA00023274"/>
    </source>
</evidence>
<dbReference type="PANTHER" id="PTHR10497">
    <property type="entry name" value="60S RIBOSOMAL PROTEIN L27"/>
    <property type="match status" value="1"/>
</dbReference>
<dbReference type="InterPro" id="IPR001141">
    <property type="entry name" value="Ribosomal_eL27"/>
</dbReference>
<reference evidence="7 8" key="2">
    <citation type="submission" date="2018-11" db="EMBL/GenBank/DDBJ databases">
        <authorList>
            <consortium name="Pathogen Informatics"/>
        </authorList>
    </citation>
    <scope>NUCLEOTIDE SEQUENCE [LARGE SCALE GENOMIC DNA]</scope>
</reference>